<protein>
    <recommendedName>
        <fullName evidence="7">Myosin motor domain-containing protein</fullName>
    </recommendedName>
</protein>
<dbReference type="PROSITE" id="PS51456">
    <property type="entry name" value="MYOSIN_MOTOR"/>
    <property type="match status" value="1"/>
</dbReference>
<dbReference type="EMBL" id="JACSEA010000011">
    <property type="protein sequence ID" value="KAF7389362.1"/>
    <property type="molecule type" value="Genomic_DNA"/>
</dbReference>
<evidence type="ECO:0000256" key="3">
    <source>
        <dbReference type="ARBA" id="ARBA00023123"/>
    </source>
</evidence>
<dbReference type="InterPro" id="IPR001609">
    <property type="entry name" value="Myosin_head_motor_dom-like"/>
</dbReference>
<dbReference type="SUPFAM" id="SSF52540">
    <property type="entry name" value="P-loop containing nucleoside triphosphate hydrolases"/>
    <property type="match status" value="1"/>
</dbReference>
<dbReference type="Gene3D" id="3.40.850.10">
    <property type="entry name" value="Kinesin motor domain"/>
    <property type="match status" value="1"/>
</dbReference>
<evidence type="ECO:0000256" key="1">
    <source>
        <dbReference type="ARBA" id="ARBA00022741"/>
    </source>
</evidence>
<keyword evidence="1" id="KW-0547">Nucleotide-binding</keyword>
<dbReference type="AlphaFoldDB" id="A0A834JK12"/>
<comment type="similarity">
    <text evidence="6">Belongs to the TRAFAC class myosin-kinesin ATPase superfamily. Myosin family.</text>
</comment>
<dbReference type="GO" id="GO:0016020">
    <property type="term" value="C:membrane"/>
    <property type="evidence" value="ECO:0007669"/>
    <property type="project" value="TreeGrafter"/>
</dbReference>
<dbReference type="GO" id="GO:0051015">
    <property type="term" value="F:actin filament binding"/>
    <property type="evidence" value="ECO:0007669"/>
    <property type="project" value="TreeGrafter"/>
</dbReference>
<dbReference type="InterPro" id="IPR027417">
    <property type="entry name" value="P-loop_NTPase"/>
</dbReference>
<dbReference type="Gene3D" id="1.10.10.820">
    <property type="match status" value="1"/>
</dbReference>
<dbReference type="Pfam" id="PF00063">
    <property type="entry name" value="Myosin_head"/>
    <property type="match status" value="2"/>
</dbReference>
<sequence>MDIQRSSCGRFEISHIPYNRRSLHKIGMVLSLFNKKNSRTKKKRIYPLEKSRIMVQANEERNYHIFYQICSVAKRLAHLHLENSIEFHCINPKNNSRIKGVDDLSCFDDTITTILHSRSININTFDIQNKDDDNTEATFISFHKHLLLISELLGTNMNAMRKWLCYRKIISMREDFLKPMNAKQAIRIRIALAKHIYSKLSNWIVICINNSLQFQDKVHYANKKLQQQFNQYIFKLGQEEYFKKGIEWTFINFYNDRLIEPYIDLIELKLDILYLLEEKCQNEWILHGPINSLQNVKNQNISKSHKILIFLIHHLADLIQQKALGFLTKNRDTMIGTQIDVLRASEYNLVRVVYLRACGVLEIIKISSADFPSQKRYSDFSKKCLYITNVLQGNTPR</sequence>
<organism evidence="8 9">
    <name type="scientific">Vespula vulgaris</name>
    <name type="common">Yellow jacket</name>
    <name type="synonym">Wasp</name>
    <dbReference type="NCBI Taxonomy" id="7454"/>
    <lineage>
        <taxon>Eukaryota</taxon>
        <taxon>Metazoa</taxon>
        <taxon>Ecdysozoa</taxon>
        <taxon>Arthropoda</taxon>
        <taxon>Hexapoda</taxon>
        <taxon>Insecta</taxon>
        <taxon>Pterygota</taxon>
        <taxon>Neoptera</taxon>
        <taxon>Endopterygota</taxon>
        <taxon>Hymenoptera</taxon>
        <taxon>Apocrita</taxon>
        <taxon>Aculeata</taxon>
        <taxon>Vespoidea</taxon>
        <taxon>Vespidae</taxon>
        <taxon>Vespinae</taxon>
        <taxon>Vespula</taxon>
    </lineage>
</organism>
<dbReference type="GO" id="GO:0016459">
    <property type="term" value="C:myosin complex"/>
    <property type="evidence" value="ECO:0007669"/>
    <property type="project" value="UniProtKB-KW"/>
</dbReference>
<dbReference type="Gene3D" id="1.20.58.530">
    <property type="match status" value="1"/>
</dbReference>
<gene>
    <name evidence="8" type="ORF">HZH66_010499</name>
</gene>
<dbReference type="GO" id="GO:0000146">
    <property type="term" value="F:microfilament motor activity"/>
    <property type="evidence" value="ECO:0007669"/>
    <property type="project" value="TreeGrafter"/>
</dbReference>
<evidence type="ECO:0000259" key="7">
    <source>
        <dbReference type="PROSITE" id="PS51456"/>
    </source>
</evidence>
<evidence type="ECO:0000256" key="4">
    <source>
        <dbReference type="ARBA" id="ARBA00023175"/>
    </source>
</evidence>
<evidence type="ECO:0000256" key="5">
    <source>
        <dbReference type="ARBA" id="ARBA00023203"/>
    </source>
</evidence>
<keyword evidence="9" id="KW-1185">Reference proteome</keyword>
<keyword evidence="3 6" id="KW-0518">Myosin</keyword>
<dbReference type="PANTHER" id="PTHR13140:SF706">
    <property type="entry name" value="DILUTE CLASS UNCONVENTIONAL MYOSIN, ISOFORM C"/>
    <property type="match status" value="1"/>
</dbReference>
<comment type="caution">
    <text evidence="8">The sequence shown here is derived from an EMBL/GenBank/DDBJ whole genome shotgun (WGS) entry which is preliminary data.</text>
</comment>
<keyword evidence="4" id="KW-0505">Motor protein</keyword>
<feature type="domain" description="Myosin motor" evidence="7">
    <location>
        <begin position="1"/>
        <end position="397"/>
    </location>
</feature>
<dbReference type="GO" id="GO:0005737">
    <property type="term" value="C:cytoplasm"/>
    <property type="evidence" value="ECO:0007669"/>
    <property type="project" value="TreeGrafter"/>
</dbReference>
<dbReference type="Proteomes" id="UP000614350">
    <property type="component" value="Unassembled WGS sequence"/>
</dbReference>
<dbReference type="PANTHER" id="PTHR13140">
    <property type="entry name" value="MYOSIN"/>
    <property type="match status" value="1"/>
</dbReference>
<dbReference type="Gene3D" id="1.20.120.720">
    <property type="entry name" value="Myosin VI head, motor domain, U50 subdomain"/>
    <property type="match status" value="1"/>
</dbReference>
<dbReference type="SMART" id="SM00242">
    <property type="entry name" value="MYSc"/>
    <property type="match status" value="1"/>
</dbReference>
<dbReference type="InterPro" id="IPR036961">
    <property type="entry name" value="Kinesin_motor_dom_sf"/>
</dbReference>
<evidence type="ECO:0000313" key="9">
    <source>
        <dbReference type="Proteomes" id="UP000614350"/>
    </source>
</evidence>
<accession>A0A834JK12</accession>
<dbReference type="GO" id="GO:0005524">
    <property type="term" value="F:ATP binding"/>
    <property type="evidence" value="ECO:0007669"/>
    <property type="project" value="UniProtKB-KW"/>
</dbReference>
<keyword evidence="2" id="KW-0067">ATP-binding</keyword>
<proteinExistence type="inferred from homology"/>
<name>A0A834JK12_VESVU</name>
<reference evidence="8" key="1">
    <citation type="journal article" date="2020" name="G3 (Bethesda)">
        <title>High-Quality Assemblies for Three Invasive Social Wasps from the &lt;i&gt;Vespula&lt;/i&gt; Genus.</title>
        <authorList>
            <person name="Harrop T.W.R."/>
            <person name="Guhlin J."/>
            <person name="McLaughlin G.M."/>
            <person name="Permina E."/>
            <person name="Stockwell P."/>
            <person name="Gilligan J."/>
            <person name="Le Lec M.F."/>
            <person name="Gruber M.A.M."/>
            <person name="Quinn O."/>
            <person name="Lovegrove M."/>
            <person name="Duncan E.J."/>
            <person name="Remnant E.J."/>
            <person name="Van Eeckhoven J."/>
            <person name="Graham B."/>
            <person name="Knapp R.A."/>
            <person name="Langford K.W."/>
            <person name="Kronenberg Z."/>
            <person name="Press M.O."/>
            <person name="Eacker S.M."/>
            <person name="Wilson-Rankin E.E."/>
            <person name="Purcell J."/>
            <person name="Lester P.J."/>
            <person name="Dearden P.K."/>
        </authorList>
    </citation>
    <scope>NUCLEOTIDE SEQUENCE</scope>
    <source>
        <strain evidence="8">Marl-1</strain>
    </source>
</reference>
<evidence type="ECO:0000313" key="8">
    <source>
        <dbReference type="EMBL" id="KAF7389362.1"/>
    </source>
</evidence>
<dbReference type="GO" id="GO:0007015">
    <property type="term" value="P:actin filament organization"/>
    <property type="evidence" value="ECO:0007669"/>
    <property type="project" value="TreeGrafter"/>
</dbReference>
<evidence type="ECO:0000256" key="2">
    <source>
        <dbReference type="ARBA" id="ARBA00022840"/>
    </source>
</evidence>
<evidence type="ECO:0000256" key="6">
    <source>
        <dbReference type="PROSITE-ProRule" id="PRU00782"/>
    </source>
</evidence>
<keyword evidence="5 6" id="KW-0009">Actin-binding</keyword>
<comment type="caution">
    <text evidence="6">Lacks conserved residue(s) required for the propagation of feature annotation.</text>
</comment>